<sequence length="67" mass="6992">MGEPYDAWFSACLGYEAHLVYVGDFKRPVLAGLPSSSSSSSSQAVSSGAARDEGLLAQASSWLSSTF</sequence>
<proteinExistence type="predicted"/>
<dbReference type="InParanoid" id="A0A136IKY9"/>
<dbReference type="EMBL" id="KQ964280">
    <property type="protein sequence ID" value="KXJ85534.1"/>
    <property type="molecule type" value="Genomic_DNA"/>
</dbReference>
<protein>
    <submittedName>
        <fullName evidence="1">Uncharacterized protein</fullName>
    </submittedName>
</protein>
<dbReference type="Proteomes" id="UP000070501">
    <property type="component" value="Unassembled WGS sequence"/>
</dbReference>
<name>A0A136IKY9_9PEZI</name>
<dbReference type="AlphaFoldDB" id="A0A136IKY9"/>
<accession>A0A136IKY9</accession>
<evidence type="ECO:0000313" key="2">
    <source>
        <dbReference type="Proteomes" id="UP000070501"/>
    </source>
</evidence>
<gene>
    <name evidence="1" type="ORF">Micbo1qcDRAFT_169385</name>
</gene>
<organism evidence="1 2">
    <name type="scientific">Microdochium bolleyi</name>
    <dbReference type="NCBI Taxonomy" id="196109"/>
    <lineage>
        <taxon>Eukaryota</taxon>
        <taxon>Fungi</taxon>
        <taxon>Dikarya</taxon>
        <taxon>Ascomycota</taxon>
        <taxon>Pezizomycotina</taxon>
        <taxon>Sordariomycetes</taxon>
        <taxon>Xylariomycetidae</taxon>
        <taxon>Xylariales</taxon>
        <taxon>Microdochiaceae</taxon>
        <taxon>Microdochium</taxon>
    </lineage>
</organism>
<feature type="non-terminal residue" evidence="1">
    <location>
        <position position="67"/>
    </location>
</feature>
<evidence type="ECO:0000313" key="1">
    <source>
        <dbReference type="EMBL" id="KXJ85534.1"/>
    </source>
</evidence>
<reference evidence="2" key="1">
    <citation type="submission" date="2016-02" db="EMBL/GenBank/DDBJ databases">
        <title>Draft genome sequence of Microdochium bolleyi, a fungal endophyte of beachgrass.</title>
        <authorList>
            <consortium name="DOE Joint Genome Institute"/>
            <person name="David A.S."/>
            <person name="May G."/>
            <person name="Haridas S."/>
            <person name="Lim J."/>
            <person name="Wang M."/>
            <person name="Labutti K."/>
            <person name="Lipzen A."/>
            <person name="Barry K."/>
            <person name="Grigoriev I.V."/>
        </authorList>
    </citation>
    <scope>NUCLEOTIDE SEQUENCE [LARGE SCALE GENOMIC DNA]</scope>
    <source>
        <strain evidence="2">J235TASD1</strain>
    </source>
</reference>
<keyword evidence="2" id="KW-1185">Reference proteome</keyword>